<protein>
    <submittedName>
        <fullName evidence="8">Desulfoferrodoxin</fullName>
    </submittedName>
</protein>
<comment type="similarity">
    <text evidence="1">Belongs to the desulfoferrodoxin family.</text>
</comment>
<evidence type="ECO:0000256" key="6">
    <source>
        <dbReference type="SAM" id="MobiDB-lite"/>
    </source>
</evidence>
<evidence type="ECO:0000256" key="4">
    <source>
        <dbReference type="ARBA" id="ARBA00022982"/>
    </source>
</evidence>
<evidence type="ECO:0000256" key="2">
    <source>
        <dbReference type="ARBA" id="ARBA00022448"/>
    </source>
</evidence>
<reference evidence="8" key="2">
    <citation type="submission" date="2021-04" db="EMBL/GenBank/DDBJ databases">
        <authorList>
            <person name="Gilroy R."/>
        </authorList>
    </citation>
    <scope>NUCLEOTIDE SEQUENCE</scope>
    <source>
        <strain evidence="8">USAMLcec2-132</strain>
    </source>
</reference>
<dbReference type="InterPro" id="IPR051233">
    <property type="entry name" value="Desulfoferrodoxin_SOR"/>
</dbReference>
<comment type="caution">
    <text evidence="8">The sequence shown here is derived from an EMBL/GenBank/DDBJ whole genome shotgun (WGS) entry which is preliminary data.</text>
</comment>
<dbReference type="GO" id="GO:0016491">
    <property type="term" value="F:oxidoreductase activity"/>
    <property type="evidence" value="ECO:0007669"/>
    <property type="project" value="InterPro"/>
</dbReference>
<feature type="domain" description="Desulfoferrodoxin ferrous iron-binding" evidence="7">
    <location>
        <begin position="49"/>
        <end position="132"/>
    </location>
</feature>
<evidence type="ECO:0000256" key="1">
    <source>
        <dbReference type="ARBA" id="ARBA00005941"/>
    </source>
</evidence>
<feature type="region of interest" description="Disordered" evidence="6">
    <location>
        <begin position="35"/>
        <end position="58"/>
    </location>
</feature>
<proteinExistence type="inferred from homology"/>
<dbReference type="EMBL" id="DWWS01000070">
    <property type="protein sequence ID" value="HJC25727.1"/>
    <property type="molecule type" value="Genomic_DNA"/>
</dbReference>
<dbReference type="PANTHER" id="PTHR36541">
    <property type="entry name" value="SUPEROXIDE REDUCTASE-RELATED"/>
    <property type="match status" value="1"/>
</dbReference>
<keyword evidence="2" id="KW-0813">Transport</keyword>
<evidence type="ECO:0000259" key="7">
    <source>
        <dbReference type="Pfam" id="PF01880"/>
    </source>
</evidence>
<name>A0A9D2SSN1_9FIRM</name>
<organism evidence="8 9">
    <name type="scientific">Candidatus Eisenbergiella merdavium</name>
    <dbReference type="NCBI Taxonomy" id="2838551"/>
    <lineage>
        <taxon>Bacteria</taxon>
        <taxon>Bacillati</taxon>
        <taxon>Bacillota</taxon>
        <taxon>Clostridia</taxon>
        <taxon>Lachnospirales</taxon>
        <taxon>Lachnospiraceae</taxon>
        <taxon>Eisenbergiella</taxon>
    </lineage>
</organism>
<evidence type="ECO:0000256" key="3">
    <source>
        <dbReference type="ARBA" id="ARBA00022723"/>
    </source>
</evidence>
<keyword evidence="3" id="KW-0479">Metal-binding</keyword>
<dbReference type="AlphaFoldDB" id="A0A9D2SSN1"/>
<dbReference type="GO" id="GO:0005506">
    <property type="term" value="F:iron ion binding"/>
    <property type="evidence" value="ECO:0007669"/>
    <property type="project" value="InterPro"/>
</dbReference>
<dbReference type="Pfam" id="PF01880">
    <property type="entry name" value="Desulfoferrodox"/>
    <property type="match status" value="1"/>
</dbReference>
<dbReference type="InterPro" id="IPR036073">
    <property type="entry name" value="Desulfoferrodoxin_Fe-bd_dom_sf"/>
</dbReference>
<dbReference type="PANTHER" id="PTHR36541:SF1">
    <property type="entry name" value="SUPEROXIDE REDUCTASE-RELATED"/>
    <property type="match status" value="1"/>
</dbReference>
<gene>
    <name evidence="8" type="ORF">H9761_18860</name>
</gene>
<accession>A0A9D2SSN1</accession>
<keyword evidence="5" id="KW-0408">Iron</keyword>
<dbReference type="Proteomes" id="UP000823891">
    <property type="component" value="Unassembled WGS sequence"/>
</dbReference>
<dbReference type="SUPFAM" id="SSF49367">
    <property type="entry name" value="Superoxide reductase-like"/>
    <property type="match status" value="1"/>
</dbReference>
<dbReference type="Gene3D" id="2.60.40.730">
    <property type="entry name" value="SOR catalytic domain"/>
    <property type="match status" value="1"/>
</dbReference>
<sequence length="134" mass="14533">MKQEPVFLTDKNRTVILEALEGAADAALPDCCRPFETLSPNTSEGPASGAGEKHLPVVETEGRRVTVKVGSIFHPMTAEHSIGWVSLSTQNGRTYRAQMAPGQEPVVHFTLEEGDAPKAAYAWCNLHGFWKASV</sequence>
<dbReference type="InterPro" id="IPR002742">
    <property type="entry name" value="Desulfoferrodoxin_Fe-bd_dom"/>
</dbReference>
<evidence type="ECO:0000313" key="9">
    <source>
        <dbReference type="Proteomes" id="UP000823891"/>
    </source>
</evidence>
<reference evidence="8" key="1">
    <citation type="journal article" date="2021" name="PeerJ">
        <title>Extensive microbial diversity within the chicken gut microbiome revealed by metagenomics and culture.</title>
        <authorList>
            <person name="Gilroy R."/>
            <person name="Ravi A."/>
            <person name="Getino M."/>
            <person name="Pursley I."/>
            <person name="Horton D.L."/>
            <person name="Alikhan N.F."/>
            <person name="Baker D."/>
            <person name="Gharbi K."/>
            <person name="Hall N."/>
            <person name="Watson M."/>
            <person name="Adriaenssens E.M."/>
            <person name="Foster-Nyarko E."/>
            <person name="Jarju S."/>
            <person name="Secka A."/>
            <person name="Antonio M."/>
            <person name="Oren A."/>
            <person name="Chaudhuri R.R."/>
            <person name="La Ragione R."/>
            <person name="Hildebrand F."/>
            <person name="Pallen M.J."/>
        </authorList>
    </citation>
    <scope>NUCLEOTIDE SEQUENCE</scope>
    <source>
        <strain evidence="8">USAMLcec2-132</strain>
    </source>
</reference>
<evidence type="ECO:0000313" key="8">
    <source>
        <dbReference type="EMBL" id="HJC25727.1"/>
    </source>
</evidence>
<keyword evidence="4" id="KW-0249">Electron transport</keyword>
<evidence type="ECO:0000256" key="5">
    <source>
        <dbReference type="ARBA" id="ARBA00023004"/>
    </source>
</evidence>